<accession>A0A9W6LM02</accession>
<gene>
    <name evidence="2" type="ORF">PM10SUCC1_04330</name>
</gene>
<evidence type="ECO:0000256" key="1">
    <source>
        <dbReference type="SAM" id="MobiDB-lite"/>
    </source>
</evidence>
<dbReference type="Proteomes" id="UP001144471">
    <property type="component" value="Unassembled WGS sequence"/>
</dbReference>
<keyword evidence="3" id="KW-1185">Reference proteome</keyword>
<feature type="region of interest" description="Disordered" evidence="1">
    <location>
        <begin position="49"/>
        <end position="68"/>
    </location>
</feature>
<proteinExistence type="predicted"/>
<reference evidence="2" key="1">
    <citation type="submission" date="2022-12" db="EMBL/GenBank/DDBJ databases">
        <title>Reference genome sequencing for broad-spectrum identification of bacterial and archaeal isolates by mass spectrometry.</title>
        <authorList>
            <person name="Sekiguchi Y."/>
            <person name="Tourlousse D.M."/>
        </authorList>
    </citation>
    <scope>NUCLEOTIDE SEQUENCE</scope>
    <source>
        <strain evidence="2">10succ1</strain>
    </source>
</reference>
<dbReference type="EMBL" id="BSDY01000002">
    <property type="protein sequence ID" value="GLI54918.1"/>
    <property type="molecule type" value="Genomic_DNA"/>
</dbReference>
<evidence type="ECO:0000313" key="2">
    <source>
        <dbReference type="EMBL" id="GLI54918.1"/>
    </source>
</evidence>
<name>A0A9W6LM02_9FUSO</name>
<protein>
    <submittedName>
        <fullName evidence="2">Uncharacterized protein</fullName>
    </submittedName>
</protein>
<dbReference type="AlphaFoldDB" id="A0A9W6LM02"/>
<organism evidence="2 3">
    <name type="scientific">Propionigenium maris DSM 9537</name>
    <dbReference type="NCBI Taxonomy" id="1123000"/>
    <lineage>
        <taxon>Bacteria</taxon>
        <taxon>Fusobacteriati</taxon>
        <taxon>Fusobacteriota</taxon>
        <taxon>Fusobacteriia</taxon>
        <taxon>Fusobacteriales</taxon>
        <taxon>Fusobacteriaceae</taxon>
        <taxon>Propionigenium</taxon>
    </lineage>
</organism>
<sequence length="68" mass="7850">MIATIKFHFIRLEGVEDHPPFIEINSIDIWIFFKYNPLNEICENVFGKRRNYDGKGKNDSSDGLSAMG</sequence>
<evidence type="ECO:0000313" key="3">
    <source>
        <dbReference type="Proteomes" id="UP001144471"/>
    </source>
</evidence>
<comment type="caution">
    <text evidence="2">The sequence shown here is derived from an EMBL/GenBank/DDBJ whole genome shotgun (WGS) entry which is preliminary data.</text>
</comment>
<feature type="compositionally biased region" description="Basic and acidic residues" evidence="1">
    <location>
        <begin position="50"/>
        <end position="60"/>
    </location>
</feature>